<dbReference type="SUPFAM" id="SSF81383">
    <property type="entry name" value="F-box domain"/>
    <property type="match status" value="1"/>
</dbReference>
<accession>A0ABP1GAE4</accession>
<reference evidence="2 3" key="1">
    <citation type="submission" date="2024-06" db="EMBL/GenBank/DDBJ databases">
        <authorList>
            <person name="Kraege A."/>
            <person name="Thomma B."/>
        </authorList>
    </citation>
    <scope>NUCLEOTIDE SEQUENCE [LARGE SCALE GENOMIC DNA]</scope>
</reference>
<sequence>MPSLLKEEDTSRPEGSPLHITRKRRTIVSRRSRTIHEHREVTAQSSEAMEDESVLDLMAFPENVFACILQALPPQQVLNVSRVSRQFAEVSEVALEKVCRAHRWSLPRFPRGAAASTHFPWRALYRQHACIACGRPGEFILRLQIDSHLVHLICRRCTDVQWVQQRMVRENLFVDLVGVSGKKLLSQRDLGKRGTTKGAALLRHYIDSV</sequence>
<dbReference type="Proteomes" id="UP001497392">
    <property type="component" value="Unassembled WGS sequence"/>
</dbReference>
<evidence type="ECO:0000313" key="3">
    <source>
        <dbReference type="Proteomes" id="UP001497392"/>
    </source>
</evidence>
<dbReference type="InterPro" id="IPR001810">
    <property type="entry name" value="F-box_dom"/>
</dbReference>
<organism evidence="2 3">
    <name type="scientific">Coccomyxa viridis</name>
    <dbReference type="NCBI Taxonomy" id="1274662"/>
    <lineage>
        <taxon>Eukaryota</taxon>
        <taxon>Viridiplantae</taxon>
        <taxon>Chlorophyta</taxon>
        <taxon>core chlorophytes</taxon>
        <taxon>Trebouxiophyceae</taxon>
        <taxon>Trebouxiophyceae incertae sedis</taxon>
        <taxon>Coccomyxaceae</taxon>
        <taxon>Coccomyxa</taxon>
    </lineage>
</organism>
<evidence type="ECO:0000259" key="1">
    <source>
        <dbReference type="PROSITE" id="PS50181"/>
    </source>
</evidence>
<evidence type="ECO:0000313" key="2">
    <source>
        <dbReference type="EMBL" id="CAL5229186.1"/>
    </source>
</evidence>
<proteinExistence type="predicted"/>
<dbReference type="InterPro" id="IPR036047">
    <property type="entry name" value="F-box-like_dom_sf"/>
</dbReference>
<keyword evidence="3" id="KW-1185">Reference proteome</keyword>
<gene>
    <name evidence="2" type="primary">g12464</name>
    <name evidence="2" type="ORF">VP750_LOCUS11092</name>
</gene>
<comment type="caution">
    <text evidence="2">The sequence shown here is derived from an EMBL/GenBank/DDBJ whole genome shotgun (WGS) entry which is preliminary data.</text>
</comment>
<feature type="domain" description="F-box" evidence="1">
    <location>
        <begin position="54"/>
        <end position="98"/>
    </location>
</feature>
<protein>
    <submittedName>
        <fullName evidence="2">G12464 protein</fullName>
    </submittedName>
</protein>
<dbReference type="EMBL" id="CAXHTA020000020">
    <property type="protein sequence ID" value="CAL5229186.1"/>
    <property type="molecule type" value="Genomic_DNA"/>
</dbReference>
<name>A0ABP1GAE4_9CHLO</name>
<dbReference type="PROSITE" id="PS50181">
    <property type="entry name" value="FBOX"/>
    <property type="match status" value="1"/>
</dbReference>